<evidence type="ECO:0000256" key="1">
    <source>
        <dbReference type="ARBA" id="ARBA00009437"/>
    </source>
</evidence>
<protein>
    <submittedName>
        <fullName evidence="6">Uncharacterized HTH-type transcriptional regulator YhaJ</fullName>
    </submittedName>
</protein>
<keyword evidence="7" id="KW-1185">Reference proteome</keyword>
<dbReference type="EMBL" id="LT960612">
    <property type="protein sequence ID" value="SON53293.1"/>
    <property type="molecule type" value="Genomic_DNA"/>
</dbReference>
<dbReference type="Pfam" id="PF00126">
    <property type="entry name" value="HTH_1"/>
    <property type="match status" value="1"/>
</dbReference>
<dbReference type="SUPFAM" id="SSF53850">
    <property type="entry name" value="Periplasmic binding protein-like II"/>
    <property type="match status" value="1"/>
</dbReference>
<feature type="domain" description="HTH lysR-type" evidence="5">
    <location>
        <begin position="5"/>
        <end position="62"/>
    </location>
</feature>
<keyword evidence="2" id="KW-0805">Transcription regulation</keyword>
<dbReference type="Pfam" id="PF03466">
    <property type="entry name" value="LysR_substrate"/>
    <property type="match status" value="1"/>
</dbReference>
<evidence type="ECO:0000259" key="5">
    <source>
        <dbReference type="PROSITE" id="PS50931"/>
    </source>
</evidence>
<dbReference type="GO" id="GO:0000976">
    <property type="term" value="F:transcription cis-regulatory region binding"/>
    <property type="evidence" value="ECO:0007669"/>
    <property type="project" value="TreeGrafter"/>
</dbReference>
<evidence type="ECO:0000256" key="3">
    <source>
        <dbReference type="ARBA" id="ARBA00023125"/>
    </source>
</evidence>
<dbReference type="Gene3D" id="1.10.10.10">
    <property type="entry name" value="Winged helix-like DNA-binding domain superfamily/Winged helix DNA-binding domain"/>
    <property type="match status" value="1"/>
</dbReference>
<dbReference type="RefSeq" id="WP_102525328.1">
    <property type="nucleotide sequence ID" value="NZ_LT960612.1"/>
</dbReference>
<keyword evidence="4" id="KW-0804">Transcription</keyword>
<dbReference type="GO" id="GO:0003700">
    <property type="term" value="F:DNA-binding transcription factor activity"/>
    <property type="evidence" value="ECO:0007669"/>
    <property type="project" value="InterPro"/>
</dbReference>
<evidence type="ECO:0000256" key="2">
    <source>
        <dbReference type="ARBA" id="ARBA00023015"/>
    </source>
</evidence>
<evidence type="ECO:0000313" key="6">
    <source>
        <dbReference type="EMBL" id="SON53293.1"/>
    </source>
</evidence>
<comment type="similarity">
    <text evidence="1">Belongs to the LysR transcriptional regulatory family.</text>
</comment>
<sequence>MNSPITLEALHILDAIDRRGSFASAANELDRAPSSLTYQIQKLEQELDLNIFDRSGHKAVFTEAGKLLLERGRDLLSAAQEMVSDANILAHGWELDLTIAHDGIIPISSFFPLVEHLGAISKTRVKLQEEILAGSWESLISDRSDLLICPMPESVPQDMKVVTIGKMSMTWVAATDHYIHKRKGEFDMEAKKRYRAIVIADTARDTPTLSRNILDDQPRLTVTSFPSKVEALVAGLGIGTIPTHVADKLIEQGVLTKIIDSEDANIDIVLAWRRNKMGKSKSWCIQYMKEHWKLDYTFKGSLISATPSSN</sequence>
<dbReference type="AlphaFoldDB" id="A0A2N8ZMZ6"/>
<keyword evidence="3" id="KW-0238">DNA-binding</keyword>
<dbReference type="OrthoDB" id="5293066at2"/>
<dbReference type="PANTHER" id="PTHR30126">
    <property type="entry name" value="HTH-TYPE TRANSCRIPTIONAL REGULATOR"/>
    <property type="match status" value="1"/>
</dbReference>
<dbReference type="InterPro" id="IPR036390">
    <property type="entry name" value="WH_DNA-bd_sf"/>
</dbReference>
<dbReference type="InterPro" id="IPR000847">
    <property type="entry name" value="LysR_HTH_N"/>
</dbReference>
<dbReference type="InterPro" id="IPR005119">
    <property type="entry name" value="LysR_subst-bd"/>
</dbReference>
<evidence type="ECO:0000313" key="7">
    <source>
        <dbReference type="Proteomes" id="UP000235828"/>
    </source>
</evidence>
<reference evidence="6 7" key="1">
    <citation type="submission" date="2017-10" db="EMBL/GenBank/DDBJ databases">
        <authorList>
            <person name="Banno H."/>
            <person name="Chua N.-H."/>
        </authorList>
    </citation>
    <scope>NUCLEOTIDE SEQUENCE [LARGE SCALE GENOMIC DNA]</scope>
    <source>
        <strain evidence="6">Vibrio tapetis CECT4600</strain>
    </source>
</reference>
<organism evidence="6 7">
    <name type="scientific">Vibrio tapetis subsp. tapetis</name>
    <dbReference type="NCBI Taxonomy" id="1671868"/>
    <lineage>
        <taxon>Bacteria</taxon>
        <taxon>Pseudomonadati</taxon>
        <taxon>Pseudomonadota</taxon>
        <taxon>Gammaproteobacteria</taxon>
        <taxon>Vibrionales</taxon>
        <taxon>Vibrionaceae</taxon>
        <taxon>Vibrio</taxon>
    </lineage>
</organism>
<dbReference type="PROSITE" id="PS50931">
    <property type="entry name" value="HTH_LYSR"/>
    <property type="match status" value="1"/>
</dbReference>
<dbReference type="KEGG" id="vta:B1682"/>
<gene>
    <name evidence="6" type="primary">yhaJ</name>
    <name evidence="6" type="ORF">VTAP4600_B1682</name>
</gene>
<proteinExistence type="inferred from homology"/>
<name>A0A2N8ZMZ6_9VIBR</name>
<dbReference type="Gene3D" id="3.40.190.290">
    <property type="match status" value="1"/>
</dbReference>
<dbReference type="InterPro" id="IPR036388">
    <property type="entry name" value="WH-like_DNA-bd_sf"/>
</dbReference>
<evidence type="ECO:0000256" key="4">
    <source>
        <dbReference type="ARBA" id="ARBA00023163"/>
    </source>
</evidence>
<dbReference type="Proteomes" id="UP000235828">
    <property type="component" value="Chromosome B"/>
</dbReference>
<accession>A0A2N8ZMZ6</accession>
<dbReference type="PANTHER" id="PTHR30126:SF22">
    <property type="entry name" value="HTH-TYPE TRANSCRIPTIONAL REGULATOR YHAJ-RELATED"/>
    <property type="match status" value="1"/>
</dbReference>
<dbReference type="SUPFAM" id="SSF46785">
    <property type="entry name" value="Winged helix' DNA-binding domain"/>
    <property type="match status" value="1"/>
</dbReference>